<evidence type="ECO:0000256" key="3">
    <source>
        <dbReference type="ARBA" id="ARBA00022692"/>
    </source>
</evidence>
<feature type="region of interest" description="Disordered" evidence="6">
    <location>
        <begin position="62"/>
        <end position="98"/>
    </location>
</feature>
<proteinExistence type="predicted"/>
<accession>A0AAU7W5G3</accession>
<feature type="domain" description="Cardiolipin synthase N-terminal" evidence="8">
    <location>
        <begin position="10"/>
        <end position="55"/>
    </location>
</feature>
<name>A0AAU7W5G3_9MICO</name>
<keyword evidence="4 7" id="KW-1133">Transmembrane helix</keyword>
<dbReference type="RefSeq" id="WP_350347707.1">
    <property type="nucleotide sequence ID" value="NZ_CP158374.1"/>
</dbReference>
<keyword evidence="2" id="KW-1003">Cell membrane</keyword>
<evidence type="ECO:0000256" key="6">
    <source>
        <dbReference type="SAM" id="MobiDB-lite"/>
    </source>
</evidence>
<dbReference type="InterPro" id="IPR027379">
    <property type="entry name" value="CLS_N"/>
</dbReference>
<feature type="region of interest" description="Disordered" evidence="6">
    <location>
        <begin position="110"/>
        <end position="133"/>
    </location>
</feature>
<feature type="compositionally biased region" description="Pro residues" evidence="6">
    <location>
        <begin position="124"/>
        <end position="133"/>
    </location>
</feature>
<feature type="compositionally biased region" description="Basic and acidic residues" evidence="6">
    <location>
        <begin position="110"/>
        <end position="119"/>
    </location>
</feature>
<evidence type="ECO:0000256" key="5">
    <source>
        <dbReference type="ARBA" id="ARBA00023136"/>
    </source>
</evidence>
<keyword evidence="3 7" id="KW-0812">Transmembrane</keyword>
<dbReference type="Pfam" id="PF13396">
    <property type="entry name" value="PLDc_N"/>
    <property type="match status" value="1"/>
</dbReference>
<evidence type="ECO:0000313" key="9">
    <source>
        <dbReference type="EMBL" id="XBX81684.1"/>
    </source>
</evidence>
<reference evidence="9" key="1">
    <citation type="submission" date="2024-05" db="EMBL/GenBank/DDBJ databases">
        <authorList>
            <person name="Yu L."/>
        </authorList>
    </citation>
    <scope>NUCLEOTIDE SEQUENCE</scope>
    <source>
        <strain evidence="9">G08B096</strain>
    </source>
</reference>
<keyword evidence="5 7" id="KW-0472">Membrane</keyword>
<organism evidence="9">
    <name type="scientific">Agromyces sp. G08B096</name>
    <dbReference type="NCBI Taxonomy" id="3156399"/>
    <lineage>
        <taxon>Bacteria</taxon>
        <taxon>Bacillati</taxon>
        <taxon>Actinomycetota</taxon>
        <taxon>Actinomycetes</taxon>
        <taxon>Micrococcales</taxon>
        <taxon>Microbacteriaceae</taxon>
        <taxon>Agromyces</taxon>
    </lineage>
</organism>
<comment type="subcellular location">
    <subcellularLocation>
        <location evidence="1">Cell membrane</location>
        <topology evidence="1">Multi-pass membrane protein</topology>
    </subcellularLocation>
</comment>
<dbReference type="EMBL" id="CP158374">
    <property type="protein sequence ID" value="XBX81684.1"/>
    <property type="molecule type" value="Genomic_DNA"/>
</dbReference>
<gene>
    <name evidence="9" type="ORF">ABIQ69_13830</name>
</gene>
<evidence type="ECO:0000256" key="1">
    <source>
        <dbReference type="ARBA" id="ARBA00004651"/>
    </source>
</evidence>
<evidence type="ECO:0000259" key="8">
    <source>
        <dbReference type="Pfam" id="PF13396"/>
    </source>
</evidence>
<protein>
    <submittedName>
        <fullName evidence="9">PLDc N-terminal domain-containing protein</fullName>
    </submittedName>
</protein>
<dbReference type="AlphaFoldDB" id="A0AAU7W5G3"/>
<feature type="transmembrane region" description="Helical" evidence="7">
    <location>
        <begin position="33"/>
        <end position="53"/>
    </location>
</feature>
<dbReference type="GO" id="GO:0005886">
    <property type="term" value="C:plasma membrane"/>
    <property type="evidence" value="ECO:0007669"/>
    <property type="project" value="UniProtKB-SubCell"/>
</dbReference>
<sequence length="133" mass="14892">MPVLSLLLIVVVVVALIDIITRGDWQVKHLPKFAWILLVVLLPLIGSILWFTIGRDWEGGGVRLPRPQRRPATDAPAPAAHVRTYPVDTRSTEEQLADLDREIEEWERRRELESRRSGDDADAPPAPPVPPAA</sequence>
<evidence type="ECO:0000256" key="4">
    <source>
        <dbReference type="ARBA" id="ARBA00022989"/>
    </source>
</evidence>
<evidence type="ECO:0000256" key="7">
    <source>
        <dbReference type="SAM" id="Phobius"/>
    </source>
</evidence>
<evidence type="ECO:0000256" key="2">
    <source>
        <dbReference type="ARBA" id="ARBA00022475"/>
    </source>
</evidence>